<sequence length="172" mass="19314">MRVIRQEEIYRGRVIAVRRDRIDLDGKERTWDVVAHPGAVVVLPVDGDDLLMVRQYRYAAGETLLELVAGGLEPGEDPAEAAQRELQEEAGFRAGRLIRLAEFYSAPGFCTEKLHLFAAEELTPSRLPMDEDEQIELVRLSLDEALRMALAGELRDAKTLAGVLLYARLRGR</sequence>
<name>A0A953IBW4_SYMTR</name>
<dbReference type="Pfam" id="PF00293">
    <property type="entry name" value="NUDIX"/>
    <property type="match status" value="1"/>
</dbReference>
<dbReference type="InterPro" id="IPR015797">
    <property type="entry name" value="NUDIX_hydrolase-like_dom_sf"/>
</dbReference>
<evidence type="ECO:0000256" key="1">
    <source>
        <dbReference type="ARBA" id="ARBA00001946"/>
    </source>
</evidence>
<dbReference type="FunFam" id="3.90.79.10:FF:000024">
    <property type="entry name" value="ADP-ribose pyrophosphatase"/>
    <property type="match status" value="1"/>
</dbReference>
<accession>A0A953IBW4</accession>
<keyword evidence="2" id="KW-0378">Hydrolase</keyword>
<dbReference type="Proteomes" id="UP000732377">
    <property type="component" value="Unassembled WGS sequence"/>
</dbReference>
<evidence type="ECO:0000313" key="4">
    <source>
        <dbReference type="EMBL" id="MBY6277406.1"/>
    </source>
</evidence>
<evidence type="ECO:0000256" key="2">
    <source>
        <dbReference type="ARBA" id="ARBA00022801"/>
    </source>
</evidence>
<gene>
    <name evidence="4" type="ORF">CWE10_14560</name>
</gene>
<dbReference type="PROSITE" id="PS00893">
    <property type="entry name" value="NUDIX_BOX"/>
    <property type="match status" value="1"/>
</dbReference>
<dbReference type="Gene3D" id="3.90.79.10">
    <property type="entry name" value="Nucleoside Triphosphate Pyrophosphohydrolase"/>
    <property type="match status" value="1"/>
</dbReference>
<evidence type="ECO:0000313" key="5">
    <source>
        <dbReference type="Proteomes" id="UP000732377"/>
    </source>
</evidence>
<dbReference type="InterPro" id="IPR000086">
    <property type="entry name" value="NUDIX_hydrolase_dom"/>
</dbReference>
<dbReference type="GO" id="GO:0016787">
    <property type="term" value="F:hydrolase activity"/>
    <property type="evidence" value="ECO:0007669"/>
    <property type="project" value="UniProtKB-KW"/>
</dbReference>
<dbReference type="InterPro" id="IPR020084">
    <property type="entry name" value="NUDIX_hydrolase_CS"/>
</dbReference>
<evidence type="ECO:0000259" key="3">
    <source>
        <dbReference type="PROSITE" id="PS51462"/>
    </source>
</evidence>
<reference evidence="4" key="1">
    <citation type="submission" date="2017-11" db="EMBL/GenBank/DDBJ databases">
        <title>Three new genomes from thermophilic consortium.</title>
        <authorList>
            <person name="Quaggio R."/>
            <person name="Amgarten D."/>
            <person name="Setubal J.C."/>
        </authorList>
    </citation>
    <scope>NUCLEOTIDE SEQUENCE</scope>
    <source>
        <strain evidence="4">ZCTH01-B2</strain>
    </source>
</reference>
<dbReference type="SUPFAM" id="SSF55811">
    <property type="entry name" value="Nudix"/>
    <property type="match status" value="1"/>
</dbReference>
<protein>
    <submittedName>
        <fullName evidence="4">ADP-ribose pyrophosphatase</fullName>
    </submittedName>
</protein>
<dbReference type="AlphaFoldDB" id="A0A953IBW4"/>
<dbReference type="PANTHER" id="PTHR11839">
    <property type="entry name" value="UDP/ADP-SUGAR PYROPHOSPHATASE"/>
    <property type="match status" value="1"/>
</dbReference>
<comment type="caution">
    <text evidence="4">The sequence shown here is derived from an EMBL/GenBank/DDBJ whole genome shotgun (WGS) entry which is preliminary data.</text>
</comment>
<proteinExistence type="predicted"/>
<dbReference type="CDD" id="cd03424">
    <property type="entry name" value="NUDIX_ADPRase_Nudt5_UGPPase_Nudt14"/>
    <property type="match status" value="1"/>
</dbReference>
<dbReference type="PROSITE" id="PS51462">
    <property type="entry name" value="NUDIX"/>
    <property type="match status" value="1"/>
</dbReference>
<comment type="cofactor">
    <cofactor evidence="1">
        <name>Mg(2+)</name>
        <dbReference type="ChEBI" id="CHEBI:18420"/>
    </cofactor>
</comment>
<dbReference type="GO" id="GO:0019693">
    <property type="term" value="P:ribose phosphate metabolic process"/>
    <property type="evidence" value="ECO:0007669"/>
    <property type="project" value="TreeGrafter"/>
</dbReference>
<organism evidence="4 5">
    <name type="scientific">Symbiobacterium thermophilum</name>
    <dbReference type="NCBI Taxonomy" id="2734"/>
    <lineage>
        <taxon>Bacteria</taxon>
        <taxon>Bacillati</taxon>
        <taxon>Bacillota</taxon>
        <taxon>Clostridia</taxon>
        <taxon>Eubacteriales</taxon>
        <taxon>Symbiobacteriaceae</taxon>
        <taxon>Symbiobacterium</taxon>
    </lineage>
</organism>
<dbReference type="GO" id="GO:0005829">
    <property type="term" value="C:cytosol"/>
    <property type="evidence" value="ECO:0007669"/>
    <property type="project" value="TreeGrafter"/>
</dbReference>
<dbReference type="EMBL" id="PIUK01000174">
    <property type="protein sequence ID" value="MBY6277406.1"/>
    <property type="molecule type" value="Genomic_DNA"/>
</dbReference>
<dbReference type="GO" id="GO:0006753">
    <property type="term" value="P:nucleoside phosphate metabolic process"/>
    <property type="evidence" value="ECO:0007669"/>
    <property type="project" value="TreeGrafter"/>
</dbReference>
<dbReference type="PANTHER" id="PTHR11839:SF18">
    <property type="entry name" value="NUDIX HYDROLASE DOMAIN-CONTAINING PROTEIN"/>
    <property type="match status" value="1"/>
</dbReference>
<feature type="domain" description="Nudix hydrolase" evidence="3">
    <location>
        <begin position="34"/>
        <end position="162"/>
    </location>
</feature>
<dbReference type="RefSeq" id="WP_273380612.1">
    <property type="nucleotide sequence ID" value="NZ_PIUK01000174.1"/>
</dbReference>